<comment type="caution">
    <text evidence="9">The sequence shown here is derived from an EMBL/GenBank/DDBJ whole genome shotgun (WGS) entry which is preliminary data.</text>
</comment>
<protein>
    <submittedName>
        <fullName evidence="9">ABC transporter permease</fullName>
    </submittedName>
</protein>
<sequence length="258" mass="27885">MSRKGLHNRPGPAPGVLSVLLLLAAWWAVAAWAGDPRTMPSPWEVTERIAGLAASGELWLHAGATLLRVLASFAIAMALGTALGLWMGRARAADRWLNPVLVIGLNMPALVVIVLAYIWIGLNEVAAVTAVALNKIPVTAVMLREGSRALRPDLDDMARVFRMGAWSRLRHVVLPQLAPHVAAAARAGLSLIWKIVLVVEFLGRSNGVGFKIHLLFSSFDVAGVLAWALAFVAVMLAIDLLVLRPWEAGANRWRRDEA</sequence>
<keyword evidence="4 7" id="KW-0812">Transmembrane</keyword>
<evidence type="ECO:0000256" key="3">
    <source>
        <dbReference type="ARBA" id="ARBA00022475"/>
    </source>
</evidence>
<dbReference type="PANTHER" id="PTHR30151">
    <property type="entry name" value="ALKANE SULFONATE ABC TRANSPORTER-RELATED, MEMBRANE SUBUNIT"/>
    <property type="match status" value="1"/>
</dbReference>
<evidence type="ECO:0000259" key="8">
    <source>
        <dbReference type="PROSITE" id="PS50928"/>
    </source>
</evidence>
<feature type="transmembrane region" description="Helical" evidence="7">
    <location>
        <begin position="214"/>
        <end position="238"/>
    </location>
</feature>
<feature type="transmembrane region" description="Helical" evidence="7">
    <location>
        <begin position="66"/>
        <end position="88"/>
    </location>
</feature>
<feature type="domain" description="ABC transmembrane type-1" evidence="8">
    <location>
        <begin position="62"/>
        <end position="242"/>
    </location>
</feature>
<proteinExistence type="inferred from homology"/>
<dbReference type="Pfam" id="PF00528">
    <property type="entry name" value="BPD_transp_1"/>
    <property type="match status" value="1"/>
</dbReference>
<dbReference type="Gene3D" id="1.10.3720.10">
    <property type="entry name" value="MetI-like"/>
    <property type="match status" value="1"/>
</dbReference>
<comment type="similarity">
    <text evidence="7">Belongs to the binding-protein-dependent transport system permease family.</text>
</comment>
<dbReference type="RefSeq" id="WP_341351592.1">
    <property type="nucleotide sequence ID" value="NZ_JAFNAW010000037.1"/>
</dbReference>
<dbReference type="InterPro" id="IPR000515">
    <property type="entry name" value="MetI-like"/>
</dbReference>
<keyword evidence="5 7" id="KW-1133">Transmembrane helix</keyword>
<dbReference type="CDD" id="cd06261">
    <property type="entry name" value="TM_PBP2"/>
    <property type="match status" value="1"/>
</dbReference>
<gene>
    <name evidence="9" type="ORF">ACFOD7_08315</name>
</gene>
<evidence type="ECO:0000256" key="7">
    <source>
        <dbReference type="RuleBase" id="RU363032"/>
    </source>
</evidence>
<comment type="subcellular location">
    <subcellularLocation>
        <location evidence="1 7">Cell membrane</location>
        <topology evidence="1 7">Multi-pass membrane protein</topology>
    </subcellularLocation>
</comment>
<keyword evidence="10" id="KW-1185">Reference proteome</keyword>
<evidence type="ECO:0000313" key="10">
    <source>
        <dbReference type="Proteomes" id="UP001595557"/>
    </source>
</evidence>
<keyword evidence="3" id="KW-1003">Cell membrane</keyword>
<dbReference type="EMBL" id="JBHRTE010000037">
    <property type="protein sequence ID" value="MFC3168050.1"/>
    <property type="molecule type" value="Genomic_DNA"/>
</dbReference>
<keyword evidence="6 7" id="KW-0472">Membrane</keyword>
<evidence type="ECO:0000256" key="4">
    <source>
        <dbReference type="ARBA" id="ARBA00022692"/>
    </source>
</evidence>
<name>A0ABV7IF82_9RHOB</name>
<organism evidence="9 10">
    <name type="scientific">Paracoccus fontiphilus</name>
    <dbReference type="NCBI Taxonomy" id="1815556"/>
    <lineage>
        <taxon>Bacteria</taxon>
        <taxon>Pseudomonadati</taxon>
        <taxon>Pseudomonadota</taxon>
        <taxon>Alphaproteobacteria</taxon>
        <taxon>Rhodobacterales</taxon>
        <taxon>Paracoccaceae</taxon>
        <taxon>Paracoccus</taxon>
    </lineage>
</organism>
<evidence type="ECO:0000256" key="1">
    <source>
        <dbReference type="ARBA" id="ARBA00004651"/>
    </source>
</evidence>
<keyword evidence="2 7" id="KW-0813">Transport</keyword>
<dbReference type="PROSITE" id="PS50928">
    <property type="entry name" value="ABC_TM1"/>
    <property type="match status" value="1"/>
</dbReference>
<evidence type="ECO:0000256" key="5">
    <source>
        <dbReference type="ARBA" id="ARBA00022989"/>
    </source>
</evidence>
<evidence type="ECO:0000256" key="6">
    <source>
        <dbReference type="ARBA" id="ARBA00023136"/>
    </source>
</evidence>
<reference evidence="10" key="1">
    <citation type="journal article" date="2019" name="Int. J. Syst. Evol. Microbiol.">
        <title>The Global Catalogue of Microorganisms (GCM) 10K type strain sequencing project: providing services to taxonomists for standard genome sequencing and annotation.</title>
        <authorList>
            <consortium name="The Broad Institute Genomics Platform"/>
            <consortium name="The Broad Institute Genome Sequencing Center for Infectious Disease"/>
            <person name="Wu L."/>
            <person name="Ma J."/>
        </authorList>
    </citation>
    <scope>NUCLEOTIDE SEQUENCE [LARGE SCALE GENOMIC DNA]</scope>
    <source>
        <strain evidence="10">KCTC 52239</strain>
    </source>
</reference>
<dbReference type="InterPro" id="IPR035906">
    <property type="entry name" value="MetI-like_sf"/>
</dbReference>
<accession>A0ABV7IF82</accession>
<dbReference type="SUPFAM" id="SSF161098">
    <property type="entry name" value="MetI-like"/>
    <property type="match status" value="1"/>
</dbReference>
<evidence type="ECO:0000313" key="9">
    <source>
        <dbReference type="EMBL" id="MFC3168050.1"/>
    </source>
</evidence>
<dbReference type="Proteomes" id="UP001595557">
    <property type="component" value="Unassembled WGS sequence"/>
</dbReference>
<dbReference type="PANTHER" id="PTHR30151:SF38">
    <property type="entry name" value="ALIPHATIC SULFONATES TRANSPORT PERMEASE PROTEIN SSUC-RELATED"/>
    <property type="match status" value="1"/>
</dbReference>
<evidence type="ECO:0000256" key="2">
    <source>
        <dbReference type="ARBA" id="ARBA00022448"/>
    </source>
</evidence>
<feature type="transmembrane region" description="Helical" evidence="7">
    <location>
        <begin position="100"/>
        <end position="120"/>
    </location>
</feature>